<dbReference type="Gene3D" id="3.90.1150.10">
    <property type="entry name" value="Aspartate Aminotransferase, domain 1"/>
    <property type="match status" value="1"/>
</dbReference>
<dbReference type="PROSITE" id="PS00105">
    <property type="entry name" value="AA_TRANSFER_CLASS_1"/>
    <property type="match status" value="1"/>
</dbReference>
<dbReference type="InterPro" id="IPR015421">
    <property type="entry name" value="PyrdxlP-dep_Trfase_major"/>
</dbReference>
<sequence>MKVKPFLVERFMSSYEHLAKFNIAETCVAPFKLSELLSLIGKDLMEELRDLVLDYGYTEGLPELREGIAKLYRKLEPDEILVTKGAIDANFQVFYTLLEPGDKVVSIFPAYQQLYSAPESLGAEVDLLELKEEESWLPNLEELERKVDERTKLVVINNPHNPTGSLIDEKTLREIIRIVEDSGSRLLCDESYHGLFLDGSSVPSAADLSERAVVTRSFSKPLSLTGLRLGWIATRDRELIEEIKLRRDYMSISNSVLVERIAAEAMKNVERIYERSLQILRRNLSSLRQLIESRDYLHWVPPRAGSVAFPGYDLDIGSEELALRLLKEKGTFLVPGSCFGIERHLRIGFGARPEVFEEGVRRLGEFLDSISKVGK</sequence>
<dbReference type="CDD" id="cd00609">
    <property type="entry name" value="AAT_like"/>
    <property type="match status" value="1"/>
</dbReference>
<evidence type="ECO:0000259" key="2">
    <source>
        <dbReference type="Pfam" id="PF00155"/>
    </source>
</evidence>
<gene>
    <name evidence="3" type="ORF">D9Q81_08805</name>
</gene>
<proteinExistence type="inferred from homology"/>
<evidence type="ECO:0000313" key="3">
    <source>
        <dbReference type="EMBL" id="RSN67240.1"/>
    </source>
</evidence>
<comment type="cofactor">
    <cofactor evidence="1">
        <name>pyridoxal 5'-phosphate</name>
        <dbReference type="ChEBI" id="CHEBI:597326"/>
    </cofactor>
</comment>
<comment type="caution">
    <text evidence="3">The sequence shown here is derived from an EMBL/GenBank/DDBJ whole genome shotgun (WGS) entry which is preliminary data.</text>
</comment>
<dbReference type="AlphaFoldDB" id="A0A429G074"/>
<dbReference type="InterPro" id="IPR004838">
    <property type="entry name" value="NHTrfase_class1_PyrdxlP-BS"/>
</dbReference>
<dbReference type="InterPro" id="IPR004839">
    <property type="entry name" value="Aminotransferase_I/II_large"/>
</dbReference>
<dbReference type="RefSeq" id="WP_125742864.1">
    <property type="nucleotide sequence ID" value="NZ_RCOR01000047.1"/>
</dbReference>
<dbReference type="InterPro" id="IPR015422">
    <property type="entry name" value="PyrdxlP-dep_Trfase_small"/>
</dbReference>
<keyword evidence="1 3" id="KW-0032">Aminotransferase</keyword>
<dbReference type="GO" id="GO:0008483">
    <property type="term" value="F:transaminase activity"/>
    <property type="evidence" value="ECO:0007669"/>
    <property type="project" value="UniProtKB-KW"/>
</dbReference>
<dbReference type="PANTHER" id="PTHR43510:SF1">
    <property type="entry name" value="AMINOTRANSFERASE FUNCTION, HYPOTHETICAL (EUROFUNG)"/>
    <property type="match status" value="1"/>
</dbReference>
<comment type="similarity">
    <text evidence="1">Belongs to the class-I pyridoxal-phosphate-dependent aminotransferase family.</text>
</comment>
<feature type="domain" description="Aminotransferase class I/classII large" evidence="2">
    <location>
        <begin position="53"/>
        <end position="363"/>
    </location>
</feature>
<keyword evidence="1 3" id="KW-0808">Transferase</keyword>
<dbReference type="Proteomes" id="UP000278149">
    <property type="component" value="Unassembled WGS sequence"/>
</dbReference>
<dbReference type="SUPFAM" id="SSF53383">
    <property type="entry name" value="PLP-dependent transferases"/>
    <property type="match status" value="1"/>
</dbReference>
<protein>
    <recommendedName>
        <fullName evidence="1">Aminotransferase</fullName>
        <ecNumber evidence="1">2.6.1.-</ecNumber>
    </recommendedName>
</protein>
<dbReference type="GO" id="GO:0030170">
    <property type="term" value="F:pyridoxal phosphate binding"/>
    <property type="evidence" value="ECO:0007669"/>
    <property type="project" value="InterPro"/>
</dbReference>
<name>A0A429G074_9CREN</name>
<reference evidence="3 4" key="1">
    <citation type="submission" date="2018-10" db="EMBL/GenBank/DDBJ databases">
        <title>Co-occurring genomic capacity for anaerobic methane metabolism and dissimilatory sulfite reduction discovered in the Korarchaeota.</title>
        <authorList>
            <person name="Mckay L.J."/>
            <person name="Dlakic M."/>
            <person name="Fields M.W."/>
            <person name="Delmont T.O."/>
            <person name="Eren A.M."/>
            <person name="Jay Z.J."/>
            <person name="Klingelsmith K.B."/>
            <person name="Rusch D.B."/>
            <person name="Inskeep W.P."/>
        </authorList>
    </citation>
    <scope>NUCLEOTIDE SEQUENCE [LARGE SCALE GENOMIC DNA]</scope>
    <source>
        <strain evidence="3 4">WS</strain>
    </source>
</reference>
<dbReference type="PANTHER" id="PTHR43510">
    <property type="entry name" value="AMINOTRANSFERASE FUNCTION, HYPOTHETICAL (EUROFUNG)"/>
    <property type="match status" value="1"/>
</dbReference>
<evidence type="ECO:0000256" key="1">
    <source>
        <dbReference type="RuleBase" id="RU000481"/>
    </source>
</evidence>
<accession>A0A429G074</accession>
<dbReference type="Pfam" id="PF00155">
    <property type="entry name" value="Aminotran_1_2"/>
    <property type="match status" value="1"/>
</dbReference>
<dbReference type="InterPro" id="IPR015424">
    <property type="entry name" value="PyrdxlP-dep_Trfase"/>
</dbReference>
<dbReference type="EMBL" id="RCOR01000047">
    <property type="protein sequence ID" value="RSN67240.1"/>
    <property type="molecule type" value="Genomic_DNA"/>
</dbReference>
<dbReference type="EC" id="2.6.1.-" evidence="1"/>
<dbReference type="Gene3D" id="3.40.640.10">
    <property type="entry name" value="Type I PLP-dependent aspartate aminotransferase-like (Major domain)"/>
    <property type="match status" value="1"/>
</dbReference>
<evidence type="ECO:0000313" key="4">
    <source>
        <dbReference type="Proteomes" id="UP000278149"/>
    </source>
</evidence>
<organism evidence="3 4">
    <name type="scientific">Candidatus Korarchaeum cryptofilum</name>
    <dbReference type="NCBI Taxonomy" id="498846"/>
    <lineage>
        <taxon>Archaea</taxon>
        <taxon>Thermoproteota</taxon>
        <taxon>Candidatus Korarchaeia</taxon>
        <taxon>Candidatus Korarchaeales</taxon>
        <taxon>Candidatus Korarchaeaceae</taxon>
        <taxon>Candidatus Korarchaeum</taxon>
    </lineage>
</organism>